<dbReference type="GeneID" id="38141916"/>
<feature type="transmembrane region" description="Helical" evidence="7">
    <location>
        <begin position="168"/>
        <end position="189"/>
    </location>
</feature>
<feature type="transmembrane region" description="Helical" evidence="7">
    <location>
        <begin position="410"/>
        <end position="433"/>
    </location>
</feature>
<sequence>MNVTEAAVLPTVKHAAAQRHEQIETMSVDIQDDTGKAEGEIIDHGAETTLHRSLGTRHLTMVSLGSAIGMGMWLGSGTSLVDGGPASLFIGYLISSSMVWSVSQSIGEMAVMYPLPSAFVQWSTIFVSPAAGFALGWGYWFSYWITIANELQGIITILNYWTDEVPKVAWISIFWVVIILINIWVVKLFAEVEVIASTVKFGWMLVIIPALIVITAGGSPQEGPIGFRYWNEQAFRNGFKGFLSILPTCIFAMAGTENATMVASEVANPRISVPKAVRSIWLRLGLFYILGSLMITLSVDPTDPNLFGSSGSNASPFVIAFKNAGIPVMAHITNAVIFISMISTGSISGYGGSRMLMGLAHVGMNHRIAQIFGKADRIGRPWAGYIATIGIGGALAYINVSNTGAQVFQWLSNLVSLLTLFGWGLISLSHLRFRYSWKVQGRDETHLPWRTMAYPYATWWALIWCIVLIGLELYLSIWPLGKSTSAKNFFASYISVIAVIIIWIGAQIWYRGPLWVDAREIDLDRWRRYYADRVDEESIPVRKSLVRRMKALIE</sequence>
<dbReference type="InterPro" id="IPR004841">
    <property type="entry name" value="AA-permease/SLC12A_dom"/>
</dbReference>
<dbReference type="RefSeq" id="XP_026624730.1">
    <property type="nucleotide sequence ID" value="XM_026773560.1"/>
</dbReference>
<evidence type="ECO:0000259" key="8">
    <source>
        <dbReference type="Pfam" id="PF00324"/>
    </source>
</evidence>
<dbReference type="PANTHER" id="PTHR43341:SF37">
    <property type="entry name" value="AMINO ACID TRANSPORTER (EUROFUNG)"/>
    <property type="match status" value="1"/>
</dbReference>
<dbReference type="Pfam" id="PF00324">
    <property type="entry name" value="AA_permease"/>
    <property type="match status" value="1"/>
</dbReference>
<dbReference type="AlphaFoldDB" id="A0A3F3PXW7"/>
<evidence type="ECO:0000256" key="6">
    <source>
        <dbReference type="ARBA" id="ARBA00023136"/>
    </source>
</evidence>
<dbReference type="PROSITE" id="PS00218">
    <property type="entry name" value="AMINO_ACID_PERMEASE_1"/>
    <property type="match status" value="1"/>
</dbReference>
<dbReference type="Proteomes" id="UP000253729">
    <property type="component" value="Unassembled WGS sequence"/>
</dbReference>
<feature type="transmembrane region" description="Helical" evidence="7">
    <location>
        <begin position="489"/>
        <end position="510"/>
    </location>
</feature>
<protein>
    <submittedName>
        <fullName evidence="9">Amino acid permease/ SLC12A domain-containing protein</fullName>
    </submittedName>
</protein>
<feature type="transmembrane region" description="Helical" evidence="7">
    <location>
        <begin position="88"/>
        <end position="107"/>
    </location>
</feature>
<evidence type="ECO:0000256" key="2">
    <source>
        <dbReference type="ARBA" id="ARBA00022448"/>
    </source>
</evidence>
<dbReference type="FunFam" id="1.20.1740.10:FF:000070">
    <property type="entry name" value="Amino acid transporter (Eurofung)"/>
    <property type="match status" value="1"/>
</dbReference>
<name>A0A3F3PXW7_9EURO</name>
<feature type="transmembrane region" description="Helical" evidence="7">
    <location>
        <begin position="280"/>
        <end position="299"/>
    </location>
</feature>
<dbReference type="GO" id="GO:0015171">
    <property type="term" value="F:amino acid transmembrane transporter activity"/>
    <property type="evidence" value="ECO:0007669"/>
    <property type="project" value="TreeGrafter"/>
</dbReference>
<dbReference type="PIRSF" id="PIRSF006060">
    <property type="entry name" value="AA_transporter"/>
    <property type="match status" value="1"/>
</dbReference>
<reference evidence="9 10" key="1">
    <citation type="submission" date="2018-07" db="EMBL/GenBank/DDBJ databases">
        <title>The genomes of Aspergillus section Nigri reveals drivers in fungal speciation.</title>
        <authorList>
            <consortium name="DOE Joint Genome Institute"/>
            <person name="Vesth T.C."/>
            <person name="Nybo J."/>
            <person name="Theobald S."/>
            <person name="Brandl J."/>
            <person name="Frisvad J.C."/>
            <person name="Nielsen K.F."/>
            <person name="Lyhne E.K."/>
            <person name="Kogle M.E."/>
            <person name="Kuo A."/>
            <person name="Riley R."/>
            <person name="Clum A."/>
            <person name="Nolan M."/>
            <person name="Lipzen A."/>
            <person name="Salamov A."/>
            <person name="Henrissat B."/>
            <person name="Wiebenga A."/>
            <person name="De vries R.P."/>
            <person name="Grigoriev I.V."/>
            <person name="Mortensen U.H."/>
            <person name="Andersen M.R."/>
            <person name="Baker S.E."/>
        </authorList>
    </citation>
    <scope>NUCLEOTIDE SEQUENCE [LARGE SCALE GENOMIC DNA]</scope>
    <source>
        <strain evidence="9 10">CBS 139.54b</strain>
    </source>
</reference>
<feature type="transmembrane region" description="Helical" evidence="7">
    <location>
        <begin position="454"/>
        <end position="477"/>
    </location>
</feature>
<dbReference type="Gene3D" id="1.20.1740.10">
    <property type="entry name" value="Amino acid/polyamine transporter I"/>
    <property type="match status" value="1"/>
</dbReference>
<evidence type="ECO:0000313" key="9">
    <source>
        <dbReference type="EMBL" id="RDH31708.1"/>
    </source>
</evidence>
<feature type="transmembrane region" description="Helical" evidence="7">
    <location>
        <begin position="119"/>
        <end position="140"/>
    </location>
</feature>
<accession>A0A3F3PXW7</accession>
<feature type="domain" description="Amino acid permease/ SLC12A" evidence="8">
    <location>
        <begin position="58"/>
        <end position="511"/>
    </location>
</feature>
<keyword evidence="10" id="KW-1185">Reference proteome</keyword>
<feature type="transmembrane region" description="Helical" evidence="7">
    <location>
        <begin position="378"/>
        <end position="398"/>
    </location>
</feature>
<keyword evidence="2" id="KW-0813">Transport</keyword>
<evidence type="ECO:0000313" key="10">
    <source>
        <dbReference type="Proteomes" id="UP000253729"/>
    </source>
</evidence>
<keyword evidence="3 7" id="KW-0812">Transmembrane</keyword>
<dbReference type="STRING" id="1341132.A0A3F3PXW7"/>
<feature type="transmembrane region" description="Helical" evidence="7">
    <location>
        <begin position="201"/>
        <end position="219"/>
    </location>
</feature>
<keyword evidence="4" id="KW-0029">Amino-acid transport</keyword>
<dbReference type="GO" id="GO:0016020">
    <property type="term" value="C:membrane"/>
    <property type="evidence" value="ECO:0007669"/>
    <property type="project" value="UniProtKB-SubCell"/>
</dbReference>
<dbReference type="InterPro" id="IPR050524">
    <property type="entry name" value="APC_YAT"/>
</dbReference>
<dbReference type="EMBL" id="KZ852053">
    <property type="protein sequence ID" value="RDH31708.1"/>
    <property type="molecule type" value="Genomic_DNA"/>
</dbReference>
<evidence type="ECO:0000256" key="1">
    <source>
        <dbReference type="ARBA" id="ARBA00004141"/>
    </source>
</evidence>
<feature type="transmembrane region" description="Helical" evidence="7">
    <location>
        <begin position="59"/>
        <end position="76"/>
    </location>
</feature>
<comment type="subcellular location">
    <subcellularLocation>
        <location evidence="1">Membrane</location>
        <topology evidence="1">Multi-pass membrane protein</topology>
    </subcellularLocation>
</comment>
<organism evidence="9 10">
    <name type="scientific">Aspergillus welwitschiae</name>
    <dbReference type="NCBI Taxonomy" id="1341132"/>
    <lineage>
        <taxon>Eukaryota</taxon>
        <taxon>Fungi</taxon>
        <taxon>Dikarya</taxon>
        <taxon>Ascomycota</taxon>
        <taxon>Pezizomycotina</taxon>
        <taxon>Eurotiomycetes</taxon>
        <taxon>Eurotiomycetidae</taxon>
        <taxon>Eurotiales</taxon>
        <taxon>Aspergillaceae</taxon>
        <taxon>Aspergillus</taxon>
        <taxon>Aspergillus subgen. Circumdati</taxon>
    </lineage>
</organism>
<gene>
    <name evidence="9" type="ORF">BDQ94DRAFT_180181</name>
</gene>
<evidence type="ECO:0000256" key="7">
    <source>
        <dbReference type="SAM" id="Phobius"/>
    </source>
</evidence>
<evidence type="ECO:0000256" key="3">
    <source>
        <dbReference type="ARBA" id="ARBA00022692"/>
    </source>
</evidence>
<evidence type="ECO:0000256" key="5">
    <source>
        <dbReference type="ARBA" id="ARBA00022989"/>
    </source>
</evidence>
<evidence type="ECO:0000256" key="4">
    <source>
        <dbReference type="ARBA" id="ARBA00022970"/>
    </source>
</evidence>
<feature type="transmembrane region" description="Helical" evidence="7">
    <location>
        <begin position="335"/>
        <end position="357"/>
    </location>
</feature>
<dbReference type="PANTHER" id="PTHR43341">
    <property type="entry name" value="AMINO ACID PERMEASE"/>
    <property type="match status" value="1"/>
</dbReference>
<keyword evidence="6 7" id="KW-0472">Membrane</keyword>
<dbReference type="InterPro" id="IPR004840">
    <property type="entry name" value="Amino_acid_permease_CS"/>
</dbReference>
<proteinExistence type="predicted"/>
<keyword evidence="5 7" id="KW-1133">Transmembrane helix</keyword>